<comment type="caution">
    <text evidence="6">The sequence shown here is derived from an EMBL/GenBank/DDBJ whole genome shotgun (WGS) entry which is preliminary data.</text>
</comment>
<dbReference type="Gene3D" id="3.40.190.10">
    <property type="entry name" value="Periplasmic binding protein-like II"/>
    <property type="match status" value="1"/>
</dbReference>
<keyword evidence="4" id="KW-0804">Transcription</keyword>
<feature type="domain" description="HTH lysR-type" evidence="5">
    <location>
        <begin position="9"/>
        <end position="66"/>
    </location>
</feature>
<proteinExistence type="inferred from homology"/>
<evidence type="ECO:0000256" key="4">
    <source>
        <dbReference type="ARBA" id="ARBA00023163"/>
    </source>
</evidence>
<gene>
    <name evidence="6" type="ORF">DET45_102112</name>
</gene>
<reference evidence="6 7" key="1">
    <citation type="submission" date="2018-05" db="EMBL/GenBank/DDBJ databases">
        <title>Freshwater and sediment microbial communities from various areas in North America, analyzing microbe dynamics in response to fracking.</title>
        <authorList>
            <person name="Lamendella R."/>
        </authorList>
    </citation>
    <scope>NUCLEOTIDE SEQUENCE [LARGE SCALE GENOMIC DNA]</scope>
    <source>
        <strain evidence="6 7">125B1</strain>
    </source>
</reference>
<dbReference type="GO" id="GO:0003677">
    <property type="term" value="F:DNA binding"/>
    <property type="evidence" value="ECO:0007669"/>
    <property type="project" value="UniProtKB-KW"/>
</dbReference>
<organism evidence="6 7">
    <name type="scientific">Pseudidiomarina maritima</name>
    <dbReference type="NCBI Taxonomy" id="519453"/>
    <lineage>
        <taxon>Bacteria</taxon>
        <taxon>Pseudomonadati</taxon>
        <taxon>Pseudomonadota</taxon>
        <taxon>Gammaproteobacteria</taxon>
        <taxon>Alteromonadales</taxon>
        <taxon>Idiomarinaceae</taxon>
        <taxon>Pseudidiomarina</taxon>
    </lineage>
</organism>
<dbReference type="SUPFAM" id="SSF53850">
    <property type="entry name" value="Periplasmic binding protein-like II"/>
    <property type="match status" value="1"/>
</dbReference>
<dbReference type="GO" id="GO:0003700">
    <property type="term" value="F:DNA-binding transcription factor activity"/>
    <property type="evidence" value="ECO:0007669"/>
    <property type="project" value="InterPro"/>
</dbReference>
<dbReference type="AlphaFoldDB" id="A0A317QBI7"/>
<dbReference type="PANTHER" id="PTHR30537:SF5">
    <property type="entry name" value="HTH-TYPE TRANSCRIPTIONAL ACTIVATOR TTDR-RELATED"/>
    <property type="match status" value="1"/>
</dbReference>
<comment type="similarity">
    <text evidence="1">Belongs to the LysR transcriptional regulatory family.</text>
</comment>
<dbReference type="PANTHER" id="PTHR30537">
    <property type="entry name" value="HTH-TYPE TRANSCRIPTIONAL REGULATOR"/>
    <property type="match status" value="1"/>
</dbReference>
<dbReference type="InterPro" id="IPR036388">
    <property type="entry name" value="WH-like_DNA-bd_sf"/>
</dbReference>
<dbReference type="SUPFAM" id="SSF46785">
    <property type="entry name" value="Winged helix' DNA-binding domain"/>
    <property type="match status" value="1"/>
</dbReference>
<dbReference type="Gene3D" id="1.10.10.10">
    <property type="entry name" value="Winged helix-like DNA-binding domain superfamily/Winged helix DNA-binding domain"/>
    <property type="match status" value="1"/>
</dbReference>
<dbReference type="OrthoDB" id="6787458at2"/>
<dbReference type="InterPro" id="IPR036390">
    <property type="entry name" value="WH_DNA-bd_sf"/>
</dbReference>
<evidence type="ECO:0000259" key="5">
    <source>
        <dbReference type="PROSITE" id="PS50931"/>
    </source>
</evidence>
<sequence length="299" mass="33880">MLMKSQKQPSLNALRVFAVAATAPSFKHAAQQLNVSQSNITRQIQALEEQLGTRLFQRDNRVHALTAAGQAIAADVSQLFNELDRIIERARNLSYTEHTTLKLAVPESFLRWWLSARLAEFYSLYPHVQLHFTTIPLFPEPGSRAHVIAELQHESLDIAIHYGPLKDKTIQQQALYQPTYRAVSAIDSSTAWASRLWHIDVNAPYWALFKRQQPALTKQLQLRPVGNSNIAIDLMAGSDQVTLLDSLYLQHPQLQEFSQAPELSVQLPDAIQLAVKQRQRQPVAVIAFTKWLQSRLHKG</sequence>
<dbReference type="PRINTS" id="PR00039">
    <property type="entry name" value="HTHLYSR"/>
</dbReference>
<keyword evidence="7" id="KW-1185">Reference proteome</keyword>
<dbReference type="Proteomes" id="UP000246964">
    <property type="component" value="Unassembled WGS sequence"/>
</dbReference>
<dbReference type="Pfam" id="PF03466">
    <property type="entry name" value="LysR_substrate"/>
    <property type="match status" value="1"/>
</dbReference>
<evidence type="ECO:0000256" key="2">
    <source>
        <dbReference type="ARBA" id="ARBA00023015"/>
    </source>
</evidence>
<dbReference type="EMBL" id="QGTT01000002">
    <property type="protein sequence ID" value="PWW15109.1"/>
    <property type="molecule type" value="Genomic_DNA"/>
</dbReference>
<keyword evidence="3" id="KW-0238">DNA-binding</keyword>
<dbReference type="InterPro" id="IPR058163">
    <property type="entry name" value="LysR-type_TF_proteobact-type"/>
</dbReference>
<dbReference type="InterPro" id="IPR000847">
    <property type="entry name" value="LysR_HTH_N"/>
</dbReference>
<name>A0A317QBI7_9GAMM</name>
<dbReference type="FunFam" id="1.10.10.10:FF:000001">
    <property type="entry name" value="LysR family transcriptional regulator"/>
    <property type="match status" value="1"/>
</dbReference>
<dbReference type="PROSITE" id="PS50931">
    <property type="entry name" value="HTH_LYSR"/>
    <property type="match status" value="1"/>
</dbReference>
<dbReference type="CDD" id="cd05466">
    <property type="entry name" value="PBP2_LTTR_substrate"/>
    <property type="match status" value="1"/>
</dbReference>
<evidence type="ECO:0000313" key="6">
    <source>
        <dbReference type="EMBL" id="PWW15109.1"/>
    </source>
</evidence>
<dbReference type="InterPro" id="IPR005119">
    <property type="entry name" value="LysR_subst-bd"/>
</dbReference>
<evidence type="ECO:0000256" key="3">
    <source>
        <dbReference type="ARBA" id="ARBA00023125"/>
    </source>
</evidence>
<dbReference type="Pfam" id="PF00126">
    <property type="entry name" value="HTH_1"/>
    <property type="match status" value="1"/>
</dbReference>
<accession>A0A317QBI7</accession>
<keyword evidence="2" id="KW-0805">Transcription regulation</keyword>
<evidence type="ECO:0000313" key="7">
    <source>
        <dbReference type="Proteomes" id="UP000246964"/>
    </source>
</evidence>
<evidence type="ECO:0000256" key="1">
    <source>
        <dbReference type="ARBA" id="ARBA00009437"/>
    </source>
</evidence>
<protein>
    <submittedName>
        <fullName evidence="6">LysR family glycine cleavage system transcriptional activator</fullName>
    </submittedName>
</protein>